<evidence type="ECO:0000256" key="1">
    <source>
        <dbReference type="SAM" id="MobiDB-lite"/>
    </source>
</evidence>
<accession>A0AAU9AY94</accession>
<protein>
    <submittedName>
        <fullName evidence="3">Uncharacterized protein</fullName>
    </submittedName>
</protein>
<feature type="compositionally biased region" description="Pro residues" evidence="1">
    <location>
        <begin position="444"/>
        <end position="456"/>
    </location>
</feature>
<dbReference type="AlphaFoldDB" id="A0AAU9AY94"/>
<evidence type="ECO:0000313" key="4">
    <source>
        <dbReference type="Proteomes" id="UP000218824"/>
    </source>
</evidence>
<gene>
    <name evidence="3" type="ORF">LEN_4766</name>
</gene>
<keyword evidence="2" id="KW-1133">Transmembrane helix</keyword>
<keyword evidence="2" id="KW-0812">Transmembrane</keyword>
<feature type="region of interest" description="Disordered" evidence="1">
    <location>
        <begin position="402"/>
        <end position="456"/>
    </location>
</feature>
<proteinExistence type="predicted"/>
<dbReference type="Proteomes" id="UP000218824">
    <property type="component" value="Chromosome"/>
</dbReference>
<evidence type="ECO:0000256" key="2">
    <source>
        <dbReference type="SAM" id="Phobius"/>
    </source>
</evidence>
<keyword evidence="2" id="KW-0472">Membrane</keyword>
<feature type="transmembrane region" description="Helical" evidence="2">
    <location>
        <begin position="72"/>
        <end position="95"/>
    </location>
</feature>
<dbReference type="GeneID" id="83066541"/>
<feature type="compositionally biased region" description="Low complexity" evidence="1">
    <location>
        <begin position="411"/>
        <end position="431"/>
    </location>
</feature>
<dbReference type="RefSeq" id="WP_096382484.1">
    <property type="nucleotide sequence ID" value="NZ_AP014940.1"/>
</dbReference>
<dbReference type="KEGG" id="lem:LEN_4766"/>
<reference evidence="3 4" key="1">
    <citation type="journal article" date="2017" name="DNA Res.">
        <title>Complete genome sequence and expression profile of the commercial lytic enzyme producer Lysobacter enzymogenes M497-1.</title>
        <authorList>
            <person name="Takami H."/>
            <person name="Toyoda A."/>
            <person name="Uchiyama I."/>
            <person name="Itoh T."/>
            <person name="Takaki Y."/>
            <person name="Arai W."/>
            <person name="Nishi S."/>
            <person name="Kawai M."/>
            <person name="Shinya K."/>
            <person name="Ikeda H."/>
        </authorList>
    </citation>
    <scope>NUCLEOTIDE SEQUENCE [LARGE SCALE GENOMIC DNA]</scope>
    <source>
        <strain evidence="3 4">M497-1</strain>
    </source>
</reference>
<name>A0AAU9AY94_LYSEN</name>
<feature type="transmembrane region" description="Helical" evidence="2">
    <location>
        <begin position="19"/>
        <end position="39"/>
    </location>
</feature>
<sequence>MDGTPDQTQRRRRAFRRWLFAYPMATLAFSLYFVATSARTDMGEFLLLIVVAIGAALAIPVVALIDGARSRAIGSAIGGCLLGLAPAVLVFAGVFEADRAYRQHSLDKERQRAAALADAAARGDAAAVRAAMAQLSADYGPGRALCFVGGHGRPQAGDRSGSDDWLLSEPDGGEQLVSTARLFDAAEALMQGRPPAQRQAVLAALLVRLSEHNESLEYLTGWLRLWRGTDPHARTLTFAQPREDDSAGDCYLPNGNVDLTRIVADTWHDDGLRAWIAAGYGFAPEQGPAALEGLRSKAGLDALTAAGFDLGAALRRGGDDGELMTHLVSTLPRLLDESADPAALADLTEAYLRSGAELGRTTYGETLCEAFTGGESSQAASRSSVPGAARAAAAQRIRLALCPQGQPPTPTSSSTTAYENSLAAAAEAAAEAGRREALGAVEAPKPPPPTAPAPAR</sequence>
<dbReference type="EMBL" id="AP014940">
    <property type="protein sequence ID" value="BAW00254.1"/>
    <property type="molecule type" value="Genomic_DNA"/>
</dbReference>
<organism evidence="3 4">
    <name type="scientific">Lysobacter enzymogenes</name>
    <dbReference type="NCBI Taxonomy" id="69"/>
    <lineage>
        <taxon>Bacteria</taxon>
        <taxon>Pseudomonadati</taxon>
        <taxon>Pseudomonadota</taxon>
        <taxon>Gammaproteobacteria</taxon>
        <taxon>Lysobacterales</taxon>
        <taxon>Lysobacteraceae</taxon>
        <taxon>Lysobacter</taxon>
    </lineage>
</organism>
<feature type="transmembrane region" description="Helical" evidence="2">
    <location>
        <begin position="45"/>
        <end position="65"/>
    </location>
</feature>
<evidence type="ECO:0000313" key="3">
    <source>
        <dbReference type="EMBL" id="BAW00254.1"/>
    </source>
</evidence>